<keyword evidence="2" id="KW-1185">Reference proteome</keyword>
<accession>A0AAV1Z135</accession>
<evidence type="ECO:0000313" key="1">
    <source>
        <dbReference type="EMBL" id="CAL1265139.1"/>
    </source>
</evidence>
<sequence>MISVMSPSRFVSNTRLILGWTSDVSYGQMTKITPKLKSFSVLPTTLVRSSFLEDIWRYKMIYTEVSN</sequence>
<proteinExistence type="predicted"/>
<dbReference type="Proteomes" id="UP001497382">
    <property type="component" value="Unassembled WGS sequence"/>
</dbReference>
<organism evidence="1 2">
    <name type="scientific">Larinioides sclopetarius</name>
    <dbReference type="NCBI Taxonomy" id="280406"/>
    <lineage>
        <taxon>Eukaryota</taxon>
        <taxon>Metazoa</taxon>
        <taxon>Ecdysozoa</taxon>
        <taxon>Arthropoda</taxon>
        <taxon>Chelicerata</taxon>
        <taxon>Arachnida</taxon>
        <taxon>Araneae</taxon>
        <taxon>Araneomorphae</taxon>
        <taxon>Entelegynae</taxon>
        <taxon>Araneoidea</taxon>
        <taxon>Araneidae</taxon>
        <taxon>Larinioides</taxon>
    </lineage>
</organism>
<evidence type="ECO:0000313" key="2">
    <source>
        <dbReference type="Proteomes" id="UP001497382"/>
    </source>
</evidence>
<dbReference type="EMBL" id="CAXIEN010000016">
    <property type="protein sequence ID" value="CAL1265139.1"/>
    <property type="molecule type" value="Genomic_DNA"/>
</dbReference>
<dbReference type="AlphaFoldDB" id="A0AAV1Z135"/>
<reference evidence="1 2" key="1">
    <citation type="submission" date="2024-04" db="EMBL/GenBank/DDBJ databases">
        <authorList>
            <person name="Rising A."/>
            <person name="Reimegard J."/>
            <person name="Sonavane S."/>
            <person name="Akerstrom W."/>
            <person name="Nylinder S."/>
            <person name="Hedman E."/>
            <person name="Kallberg Y."/>
        </authorList>
    </citation>
    <scope>NUCLEOTIDE SEQUENCE [LARGE SCALE GENOMIC DNA]</scope>
</reference>
<protein>
    <submittedName>
        <fullName evidence="1">Uncharacterized protein</fullName>
    </submittedName>
</protein>
<name>A0AAV1Z135_9ARAC</name>
<comment type="caution">
    <text evidence="1">The sequence shown here is derived from an EMBL/GenBank/DDBJ whole genome shotgun (WGS) entry which is preliminary data.</text>
</comment>
<gene>
    <name evidence="1" type="ORF">LARSCL_LOCUS2359</name>
</gene>